<organism evidence="3 4">
    <name type="scientific">Roseateles rivi</name>
    <dbReference type="NCBI Taxonomy" id="3299028"/>
    <lineage>
        <taxon>Bacteria</taxon>
        <taxon>Pseudomonadati</taxon>
        <taxon>Pseudomonadota</taxon>
        <taxon>Betaproteobacteria</taxon>
        <taxon>Burkholderiales</taxon>
        <taxon>Sphaerotilaceae</taxon>
        <taxon>Roseateles</taxon>
    </lineage>
</organism>
<dbReference type="EC" id="3.1.-.-" evidence="3"/>
<reference evidence="3 4" key="1">
    <citation type="submission" date="2024-08" db="EMBL/GenBank/DDBJ databases">
        <authorList>
            <person name="Lu H."/>
        </authorList>
    </citation>
    <scope>NUCLEOTIDE SEQUENCE [LARGE SCALE GENOMIC DNA]</scope>
    <source>
        <strain evidence="3 4">BYS180W</strain>
    </source>
</reference>
<dbReference type="GO" id="GO:0016787">
    <property type="term" value="F:hydrolase activity"/>
    <property type="evidence" value="ECO:0007669"/>
    <property type="project" value="UniProtKB-KW"/>
</dbReference>
<dbReference type="CDD" id="cd01310">
    <property type="entry name" value="TatD_DNAse"/>
    <property type="match status" value="1"/>
</dbReference>
<evidence type="ECO:0000313" key="4">
    <source>
        <dbReference type="Proteomes" id="UP001606099"/>
    </source>
</evidence>
<dbReference type="InterPro" id="IPR001130">
    <property type="entry name" value="TatD-like"/>
</dbReference>
<dbReference type="Pfam" id="PF01026">
    <property type="entry name" value="TatD_DNase"/>
    <property type="match status" value="1"/>
</dbReference>
<dbReference type="PIRSF" id="PIRSF005902">
    <property type="entry name" value="DNase_TatD"/>
    <property type="match status" value="1"/>
</dbReference>
<dbReference type="InterPro" id="IPR032466">
    <property type="entry name" value="Metal_Hydrolase"/>
</dbReference>
<comment type="caution">
    <text evidence="3">The sequence shown here is derived from an EMBL/GenBank/DDBJ whole genome shotgun (WGS) entry which is preliminary data.</text>
</comment>
<dbReference type="Proteomes" id="UP001606099">
    <property type="component" value="Unassembled WGS sequence"/>
</dbReference>
<dbReference type="EMBL" id="JBIGHZ010000004">
    <property type="protein sequence ID" value="MFG6449084.1"/>
    <property type="molecule type" value="Genomic_DNA"/>
</dbReference>
<dbReference type="Gene3D" id="3.20.20.140">
    <property type="entry name" value="Metal-dependent hydrolases"/>
    <property type="match status" value="1"/>
</dbReference>
<evidence type="ECO:0000256" key="1">
    <source>
        <dbReference type="ARBA" id="ARBA00009275"/>
    </source>
</evidence>
<keyword evidence="2 3" id="KW-0378">Hydrolase</keyword>
<evidence type="ECO:0000313" key="3">
    <source>
        <dbReference type="EMBL" id="MFG6449084.1"/>
    </source>
</evidence>
<name>A0ABW7FXN7_9BURK</name>
<protein>
    <submittedName>
        <fullName evidence="3">TatD family hydrolase</fullName>
        <ecNumber evidence="3">3.1.-.-</ecNumber>
    </submittedName>
</protein>
<comment type="similarity">
    <text evidence="1">Belongs to the metallo-dependent hydrolases superfamily. TatD-type hydrolase family.</text>
</comment>
<dbReference type="SUPFAM" id="SSF51556">
    <property type="entry name" value="Metallo-dependent hydrolases"/>
    <property type="match status" value="1"/>
</dbReference>
<keyword evidence="4" id="KW-1185">Reference proteome</keyword>
<evidence type="ECO:0000256" key="2">
    <source>
        <dbReference type="ARBA" id="ARBA00022801"/>
    </source>
</evidence>
<dbReference type="PANTHER" id="PTHR46124">
    <property type="entry name" value="D-AMINOACYL-TRNA DEACYLASE"/>
    <property type="match status" value="1"/>
</dbReference>
<dbReference type="PANTHER" id="PTHR46124:SF3">
    <property type="entry name" value="HYDROLASE"/>
    <property type="match status" value="1"/>
</dbReference>
<dbReference type="PROSITE" id="PS01091">
    <property type="entry name" value="TATD_3"/>
    <property type="match status" value="1"/>
</dbReference>
<dbReference type="InterPro" id="IPR018228">
    <property type="entry name" value="DNase_TatD-rel_CS"/>
</dbReference>
<gene>
    <name evidence="3" type="ORF">ACG0Z6_12660</name>
</gene>
<proteinExistence type="inferred from homology"/>
<dbReference type="RefSeq" id="WP_394461927.1">
    <property type="nucleotide sequence ID" value="NZ_JBIGHZ010000004.1"/>
</dbReference>
<sequence>MWIDTHCHLDATEFDTDREAVLLRARSAGVVQLVLPGVSSAQMEPMRDMAQRWGLAYALGIHPLYVQGEGEAALEQLAQALARWRDDPLLVAVGEIGLDYFVPGLDVHKQQVFLQAQLRLAAQHGLPVLLHSRRSVDHVLAALRRTPVVGGLAHAFNGSLQQAQHFISLGFKLGMGGALTFERALQIRRLASQLPVEALVLETDAPDMPPHWLYKTAAQRRAGEHSRNEPAQLPRIAAELAQLRGAACDAAFAAQLKTNSLQALPRLAGLLPRA</sequence>
<accession>A0ABW7FXN7</accession>